<accession>E8N5W3</accession>
<dbReference type="SUPFAM" id="SSF55718">
    <property type="entry name" value="SCP-like"/>
    <property type="match status" value="1"/>
</dbReference>
<name>E8N5W3_ANATU</name>
<dbReference type="InterPro" id="IPR036527">
    <property type="entry name" value="SCP2_sterol-bd_dom_sf"/>
</dbReference>
<dbReference type="eggNOG" id="COG3255">
    <property type="taxonomic scope" value="Bacteria"/>
</dbReference>
<proteinExistence type="predicted"/>
<evidence type="ECO:0000259" key="1">
    <source>
        <dbReference type="Pfam" id="PF02036"/>
    </source>
</evidence>
<dbReference type="HOGENOM" id="CLU_105945_1_4_0"/>
<dbReference type="KEGG" id="atm:ANT_18010"/>
<dbReference type="PANTHER" id="PTHR10094:SF25">
    <property type="entry name" value="SCP2 STEROL-BINDING DOMAIN-CONTAINING PROTEIN 1"/>
    <property type="match status" value="1"/>
</dbReference>
<sequence length="125" mass="14234">MQVQSEKFWRVEEIMQEPEKNQITQILLQAFQPEKAGGIKAVIQVELSGMNGGNYYLRIENGHLEGGEGRVEKPHLTLVSDMQTLMDILQKKSDPMNAFFQGRLQVKGDMGLAMKLIQVFKNPWS</sequence>
<reference evidence="2 3" key="1">
    <citation type="submission" date="2010-12" db="EMBL/GenBank/DDBJ databases">
        <title>Whole genome sequence of Anaerolinea thermophila UNI-1.</title>
        <authorList>
            <person name="Narita-Yamada S."/>
            <person name="Kishi E."/>
            <person name="Watanabe Y."/>
            <person name="Takasaki K."/>
            <person name="Ankai A."/>
            <person name="Oguchi A."/>
            <person name="Fukui S."/>
            <person name="Takahashi M."/>
            <person name="Yashiro I."/>
            <person name="Hosoyama A."/>
            <person name="Sekiguchi Y."/>
            <person name="Hanada S."/>
            <person name="Fujita N."/>
        </authorList>
    </citation>
    <scope>NUCLEOTIDE SEQUENCE [LARGE SCALE GENOMIC DNA]</scope>
    <source>
        <strain evidence="3">DSM 14523 / JCM 11388 / NBRC 100420 / UNI-1</strain>
    </source>
</reference>
<dbReference type="InParanoid" id="E8N5W3"/>
<dbReference type="Gene3D" id="3.30.1050.10">
    <property type="entry name" value="SCP2 sterol-binding domain"/>
    <property type="match status" value="1"/>
</dbReference>
<dbReference type="AlphaFoldDB" id="E8N5W3"/>
<evidence type="ECO:0000313" key="3">
    <source>
        <dbReference type="Proteomes" id="UP000008922"/>
    </source>
</evidence>
<dbReference type="PANTHER" id="PTHR10094">
    <property type="entry name" value="STEROL CARRIER PROTEIN 2 SCP-2 FAMILY PROTEIN"/>
    <property type="match status" value="1"/>
</dbReference>
<dbReference type="GO" id="GO:0005829">
    <property type="term" value="C:cytosol"/>
    <property type="evidence" value="ECO:0007669"/>
    <property type="project" value="TreeGrafter"/>
</dbReference>
<organism evidence="2 3">
    <name type="scientific">Anaerolinea thermophila (strain DSM 14523 / JCM 11388 / NBRC 100420 / UNI-1)</name>
    <dbReference type="NCBI Taxonomy" id="926569"/>
    <lineage>
        <taxon>Bacteria</taxon>
        <taxon>Bacillati</taxon>
        <taxon>Chloroflexota</taxon>
        <taxon>Anaerolineae</taxon>
        <taxon>Anaerolineales</taxon>
        <taxon>Anaerolineaceae</taxon>
        <taxon>Anaerolinea</taxon>
    </lineage>
</organism>
<gene>
    <name evidence="2" type="ordered locus">ANT_18010</name>
</gene>
<dbReference type="Proteomes" id="UP000008922">
    <property type="component" value="Chromosome"/>
</dbReference>
<dbReference type="STRING" id="926569.ANT_18010"/>
<dbReference type="Pfam" id="PF02036">
    <property type="entry name" value="SCP2"/>
    <property type="match status" value="1"/>
</dbReference>
<evidence type="ECO:0000313" key="2">
    <source>
        <dbReference type="EMBL" id="BAJ63827.1"/>
    </source>
</evidence>
<keyword evidence="3" id="KW-1185">Reference proteome</keyword>
<feature type="domain" description="SCP2" evidence="1">
    <location>
        <begin position="33"/>
        <end position="121"/>
    </location>
</feature>
<dbReference type="EMBL" id="AP012029">
    <property type="protein sequence ID" value="BAJ63827.1"/>
    <property type="molecule type" value="Genomic_DNA"/>
</dbReference>
<dbReference type="InterPro" id="IPR003033">
    <property type="entry name" value="SCP2_sterol-bd_dom"/>
</dbReference>
<protein>
    <recommendedName>
        <fullName evidence="1">SCP2 domain-containing protein</fullName>
    </recommendedName>
</protein>